<organism evidence="2 3">
    <name type="scientific">Lithocarpus litseifolius</name>
    <dbReference type="NCBI Taxonomy" id="425828"/>
    <lineage>
        <taxon>Eukaryota</taxon>
        <taxon>Viridiplantae</taxon>
        <taxon>Streptophyta</taxon>
        <taxon>Embryophyta</taxon>
        <taxon>Tracheophyta</taxon>
        <taxon>Spermatophyta</taxon>
        <taxon>Magnoliopsida</taxon>
        <taxon>eudicotyledons</taxon>
        <taxon>Gunneridae</taxon>
        <taxon>Pentapetalae</taxon>
        <taxon>rosids</taxon>
        <taxon>fabids</taxon>
        <taxon>Fagales</taxon>
        <taxon>Fagaceae</taxon>
        <taxon>Lithocarpus</taxon>
    </lineage>
</organism>
<evidence type="ECO:0000313" key="3">
    <source>
        <dbReference type="Proteomes" id="UP001459277"/>
    </source>
</evidence>
<comment type="caution">
    <text evidence="2">The sequence shown here is derived from an EMBL/GenBank/DDBJ whole genome shotgun (WGS) entry which is preliminary data.</text>
</comment>
<feature type="transmembrane region" description="Helical" evidence="1">
    <location>
        <begin position="67"/>
        <end position="91"/>
    </location>
</feature>
<evidence type="ECO:0000313" key="2">
    <source>
        <dbReference type="EMBL" id="KAK9999943.1"/>
    </source>
</evidence>
<accession>A0AAW2CQ65</accession>
<keyword evidence="1" id="KW-0472">Membrane</keyword>
<evidence type="ECO:0000256" key="1">
    <source>
        <dbReference type="SAM" id="Phobius"/>
    </source>
</evidence>
<dbReference type="AlphaFoldDB" id="A0AAW2CQ65"/>
<keyword evidence="1" id="KW-1133">Transmembrane helix</keyword>
<proteinExistence type="predicted"/>
<protein>
    <submittedName>
        <fullName evidence="2">Uncharacterized protein</fullName>
    </submittedName>
</protein>
<dbReference type="Proteomes" id="UP001459277">
    <property type="component" value="Unassembled WGS sequence"/>
</dbReference>
<gene>
    <name evidence="2" type="ORF">SO802_019546</name>
</gene>
<dbReference type="EMBL" id="JAZDWU010000006">
    <property type="protein sequence ID" value="KAK9999943.1"/>
    <property type="molecule type" value="Genomic_DNA"/>
</dbReference>
<name>A0AAW2CQ65_9ROSI</name>
<sequence>MTIIEELMHVQVLLSTVTDGIPLTQHRPSAVAGLRGWLPCSAGVGEAARHAASLPIFLCHGKGIDNFISYANIVGLLAFTVFFIGNVLRLYASTSKHWRHEELMLHPFH</sequence>
<reference evidence="2 3" key="1">
    <citation type="submission" date="2024-01" db="EMBL/GenBank/DDBJ databases">
        <title>A telomere-to-telomere, gap-free genome of sweet tea (Lithocarpus litseifolius).</title>
        <authorList>
            <person name="Zhou J."/>
        </authorList>
    </citation>
    <scope>NUCLEOTIDE SEQUENCE [LARGE SCALE GENOMIC DNA]</scope>
    <source>
        <strain evidence="2">Zhou-2022a</strain>
        <tissue evidence="2">Leaf</tissue>
    </source>
</reference>
<keyword evidence="1" id="KW-0812">Transmembrane</keyword>
<keyword evidence="3" id="KW-1185">Reference proteome</keyword>